<evidence type="ECO:0000313" key="2">
    <source>
        <dbReference type="EMBL" id="NGY05209.1"/>
    </source>
</evidence>
<dbReference type="AlphaFoldDB" id="A0A6M2BT59"/>
<keyword evidence="3" id="KW-1185">Reference proteome</keyword>
<dbReference type="RefSeq" id="WP_166256160.1">
    <property type="nucleotide sequence ID" value="NZ_JAAMOW010000005.1"/>
</dbReference>
<dbReference type="Proteomes" id="UP000472676">
    <property type="component" value="Unassembled WGS sequence"/>
</dbReference>
<comment type="caution">
    <text evidence="2">The sequence shown here is derived from an EMBL/GenBank/DDBJ whole genome shotgun (WGS) entry which is preliminary data.</text>
</comment>
<dbReference type="EMBL" id="JAAMOW010000005">
    <property type="protein sequence ID" value="NGY05209.1"/>
    <property type="molecule type" value="Genomic_DNA"/>
</dbReference>
<protein>
    <submittedName>
        <fullName evidence="2">Uncharacterized protein</fullName>
    </submittedName>
</protein>
<accession>A0A6M2BT59</accession>
<name>A0A6M2BT59_9GAMM</name>
<organism evidence="2 3">
    <name type="scientific">Solimonas terrae</name>
    <dbReference type="NCBI Taxonomy" id="1396819"/>
    <lineage>
        <taxon>Bacteria</taxon>
        <taxon>Pseudomonadati</taxon>
        <taxon>Pseudomonadota</taxon>
        <taxon>Gammaproteobacteria</taxon>
        <taxon>Nevskiales</taxon>
        <taxon>Nevskiaceae</taxon>
        <taxon>Solimonas</taxon>
    </lineage>
</organism>
<feature type="chain" id="PRO_5027075605" evidence="1">
    <location>
        <begin position="31"/>
        <end position="435"/>
    </location>
</feature>
<evidence type="ECO:0000313" key="3">
    <source>
        <dbReference type="Proteomes" id="UP000472676"/>
    </source>
</evidence>
<feature type="signal peptide" evidence="1">
    <location>
        <begin position="1"/>
        <end position="30"/>
    </location>
</feature>
<keyword evidence="1" id="KW-0732">Signal</keyword>
<sequence length="435" mass="44791">MAITPSGLFLRSAALVLTLSASLQTTTVQAAPGDPIGGDVQIVAGLGRQPAVAADGVGGYAVAYNCGTSICLQRNLADGSPDGTPIDVVDGVLPQTAPRLAMDASGNAVVVWRYAHEVLARRYDAVGTALGPAFLVAALPVEDDGGHNDTVQGLASVAMNPDGRFVVAWNSIPHTQALPLAGRDYLELDYGKILAQPYNADGSLPRGPITVDSSLGGNIPSYAYPIAAGIDGSGAFTIGWIDNIPSGAARFRRYAGTGSSLSVLAQTAVSGSAHDPYAIRVARSSGGPFTVAWNESASTNIYAQRYGADGKTIGSSFQVSSDAVAGLASIAIGSSGAELFTWSGQAAGSAGARIAARLYASDGMAQTAAFAVAEQSYWYDTYAGTPATAVLANGDYVIVWSAIPSDIYPGLSHDPGDPDNYFTHYRLYARRFSGH</sequence>
<proteinExistence type="predicted"/>
<gene>
    <name evidence="2" type="ORF">G7Y85_10550</name>
</gene>
<evidence type="ECO:0000256" key="1">
    <source>
        <dbReference type="SAM" id="SignalP"/>
    </source>
</evidence>
<reference evidence="2 3" key="1">
    <citation type="journal article" date="2014" name="Int. J. Syst. Evol. Microbiol.">
        <title>Solimonas terrae sp. nov., isolated from soil.</title>
        <authorList>
            <person name="Kim S.J."/>
            <person name="Moon J.Y."/>
            <person name="Weon H.Y."/>
            <person name="Ahn J.H."/>
            <person name="Chen W.M."/>
            <person name="Kwon S.W."/>
        </authorList>
    </citation>
    <scope>NUCLEOTIDE SEQUENCE [LARGE SCALE GENOMIC DNA]</scope>
    <source>
        <strain evidence="2 3">KIS83-12</strain>
    </source>
</reference>